<keyword evidence="3" id="KW-1185">Reference proteome</keyword>
<sequence length="257" mass="28597">MNETVEERRLSKTSLFLALKKQLTNRDVHNKDVEIANFKVHLDDESAMDESRISFSLSLYRHACYDKNEMNVKIDLRQLFNVDETHDIFSCNIQSGGLVGIDVLHECRVSLKQSELLTYTQSGYWESAYSTGPLHTGFRKSNAGESSAQLGCSPLAETKAAACHPQNCACLACYGVPEHDLGEDTQGPDGEQNAGSPMWMVVKYSLGLLHPRQKHPITPMLPQKLTNLSRSTLQHASGGYQQPPQHLADVAYPHLAE</sequence>
<feature type="region of interest" description="Disordered" evidence="1">
    <location>
        <begin position="233"/>
        <end position="257"/>
    </location>
</feature>
<name>A0ABY7DB01_MYAAR</name>
<evidence type="ECO:0000313" key="2">
    <source>
        <dbReference type="EMBL" id="WAQ94861.1"/>
    </source>
</evidence>
<gene>
    <name evidence="2" type="ORF">MAR_007332</name>
</gene>
<accession>A0ABY7DB01</accession>
<protein>
    <submittedName>
        <fullName evidence="2">Uncharacterized protein</fullName>
    </submittedName>
</protein>
<organism evidence="2 3">
    <name type="scientific">Mya arenaria</name>
    <name type="common">Soft-shell clam</name>
    <dbReference type="NCBI Taxonomy" id="6604"/>
    <lineage>
        <taxon>Eukaryota</taxon>
        <taxon>Metazoa</taxon>
        <taxon>Spiralia</taxon>
        <taxon>Lophotrochozoa</taxon>
        <taxon>Mollusca</taxon>
        <taxon>Bivalvia</taxon>
        <taxon>Autobranchia</taxon>
        <taxon>Heteroconchia</taxon>
        <taxon>Euheterodonta</taxon>
        <taxon>Imparidentia</taxon>
        <taxon>Neoheterodontei</taxon>
        <taxon>Myida</taxon>
        <taxon>Myoidea</taxon>
        <taxon>Myidae</taxon>
        <taxon>Mya</taxon>
    </lineage>
</organism>
<feature type="compositionally biased region" description="Polar residues" evidence="1">
    <location>
        <begin position="233"/>
        <end position="244"/>
    </location>
</feature>
<reference evidence="2" key="1">
    <citation type="submission" date="2022-11" db="EMBL/GenBank/DDBJ databases">
        <title>Centuries of genome instability and evolution in soft-shell clam transmissible cancer (bioRxiv).</title>
        <authorList>
            <person name="Hart S.F.M."/>
            <person name="Yonemitsu M.A."/>
            <person name="Giersch R.M."/>
            <person name="Beal B.F."/>
            <person name="Arriagada G."/>
            <person name="Davis B.W."/>
            <person name="Ostrander E.A."/>
            <person name="Goff S.P."/>
            <person name="Metzger M.J."/>
        </authorList>
    </citation>
    <scope>NUCLEOTIDE SEQUENCE</scope>
    <source>
        <strain evidence="2">MELC-2E11</strain>
        <tissue evidence="2">Siphon/mantle</tissue>
    </source>
</reference>
<evidence type="ECO:0000256" key="1">
    <source>
        <dbReference type="SAM" id="MobiDB-lite"/>
    </source>
</evidence>
<evidence type="ECO:0000313" key="3">
    <source>
        <dbReference type="Proteomes" id="UP001164746"/>
    </source>
</evidence>
<dbReference type="Proteomes" id="UP001164746">
    <property type="component" value="Chromosome 1"/>
</dbReference>
<proteinExistence type="predicted"/>
<dbReference type="EMBL" id="CP111012">
    <property type="protein sequence ID" value="WAQ94861.1"/>
    <property type="molecule type" value="Genomic_DNA"/>
</dbReference>